<keyword evidence="3" id="KW-0472">Membrane</keyword>
<dbReference type="InterPro" id="IPR036291">
    <property type="entry name" value="NAD(P)-bd_dom_sf"/>
</dbReference>
<reference evidence="6 7" key="1">
    <citation type="submission" date="2018-12" db="EMBL/GenBank/DDBJ databases">
        <title>Mesorhizobium carbonis sp. nov., isolated from coal mine water.</title>
        <authorList>
            <person name="Xin W."/>
            <person name="Xu Z."/>
            <person name="Xiang F."/>
            <person name="Zhang J."/>
            <person name="Xi L."/>
            <person name="Liu J."/>
        </authorList>
    </citation>
    <scope>NUCLEOTIDE SEQUENCE [LARGE SCALE GENOMIC DNA]</scope>
    <source>
        <strain evidence="6 7">B2.3</strain>
    </source>
</reference>
<feature type="site" description="Important for catalytic activity" evidence="2">
    <location>
        <position position="141"/>
    </location>
</feature>
<keyword evidence="3" id="KW-1133">Transmembrane helix</keyword>
<keyword evidence="3" id="KW-0812">Transmembrane</keyword>
<dbReference type="Gene3D" id="3.40.50.720">
    <property type="entry name" value="NAD(P)-binding Rossmann-like Domain"/>
    <property type="match status" value="1"/>
</dbReference>
<dbReference type="SUPFAM" id="SSF48179">
    <property type="entry name" value="6-phosphogluconate dehydrogenase C-terminal domain-like"/>
    <property type="match status" value="1"/>
</dbReference>
<organism evidence="6 7">
    <name type="scientific">Aquibium carbonis</name>
    <dbReference type="NCBI Taxonomy" id="2495581"/>
    <lineage>
        <taxon>Bacteria</taxon>
        <taxon>Pseudomonadati</taxon>
        <taxon>Pseudomonadota</taxon>
        <taxon>Alphaproteobacteria</taxon>
        <taxon>Hyphomicrobiales</taxon>
        <taxon>Phyllobacteriaceae</taxon>
        <taxon>Aquibium</taxon>
    </lineage>
</organism>
<keyword evidence="7" id="KW-1185">Reference proteome</keyword>
<evidence type="ECO:0000313" key="6">
    <source>
        <dbReference type="EMBL" id="RST87695.1"/>
    </source>
</evidence>
<evidence type="ECO:0000259" key="5">
    <source>
        <dbReference type="Pfam" id="PF02737"/>
    </source>
</evidence>
<proteinExistence type="predicted"/>
<protein>
    <submittedName>
        <fullName evidence="6">3-hydroxyacyl-CoA dehydrogenase family protein</fullName>
    </submittedName>
</protein>
<accession>A0A429Z1W1</accession>
<dbReference type="InterPro" id="IPR013328">
    <property type="entry name" value="6PGD_dom2"/>
</dbReference>
<evidence type="ECO:0000259" key="4">
    <source>
        <dbReference type="Pfam" id="PF00725"/>
    </source>
</evidence>
<dbReference type="EMBL" id="RWKW01000012">
    <property type="protein sequence ID" value="RST87695.1"/>
    <property type="molecule type" value="Genomic_DNA"/>
</dbReference>
<dbReference type="Proteomes" id="UP000278398">
    <property type="component" value="Unassembled WGS sequence"/>
</dbReference>
<evidence type="ECO:0000256" key="3">
    <source>
        <dbReference type="SAM" id="Phobius"/>
    </source>
</evidence>
<dbReference type="InterPro" id="IPR008927">
    <property type="entry name" value="6-PGluconate_DH-like_C_sf"/>
</dbReference>
<dbReference type="GO" id="GO:0070403">
    <property type="term" value="F:NAD+ binding"/>
    <property type="evidence" value="ECO:0007669"/>
    <property type="project" value="InterPro"/>
</dbReference>
<dbReference type="InterPro" id="IPR006176">
    <property type="entry name" value="3-OHacyl-CoA_DH_NAD-bd"/>
</dbReference>
<keyword evidence="1" id="KW-0560">Oxidoreductase</keyword>
<dbReference type="Pfam" id="PF00725">
    <property type="entry name" value="3HCDH"/>
    <property type="match status" value="1"/>
</dbReference>
<dbReference type="PANTHER" id="PTHR48075:SF5">
    <property type="entry name" value="3-HYDROXYBUTYRYL-COA DEHYDROGENASE"/>
    <property type="match status" value="1"/>
</dbReference>
<name>A0A429Z1W1_9HYPH</name>
<dbReference type="AlphaFoldDB" id="A0A429Z1W1"/>
<gene>
    <name evidence="6" type="ORF">EJC49_04090</name>
</gene>
<dbReference type="InterPro" id="IPR022694">
    <property type="entry name" value="3-OHacyl-CoA_DH"/>
</dbReference>
<dbReference type="GO" id="GO:0006635">
    <property type="term" value="P:fatty acid beta-oxidation"/>
    <property type="evidence" value="ECO:0007669"/>
    <property type="project" value="TreeGrafter"/>
</dbReference>
<dbReference type="PANTHER" id="PTHR48075">
    <property type="entry name" value="3-HYDROXYACYL-COA DEHYDROGENASE FAMILY PROTEIN"/>
    <property type="match status" value="1"/>
</dbReference>
<feature type="domain" description="3-hydroxyacyl-CoA dehydrogenase C-terminal" evidence="4">
    <location>
        <begin position="187"/>
        <end position="282"/>
    </location>
</feature>
<dbReference type="GO" id="GO:0008691">
    <property type="term" value="F:3-hydroxybutyryl-CoA dehydrogenase activity"/>
    <property type="evidence" value="ECO:0007669"/>
    <property type="project" value="TreeGrafter"/>
</dbReference>
<feature type="transmembrane region" description="Helical" evidence="3">
    <location>
        <begin position="6"/>
        <end position="25"/>
    </location>
</feature>
<dbReference type="Pfam" id="PF02737">
    <property type="entry name" value="3HCDH_N"/>
    <property type="match status" value="1"/>
</dbReference>
<evidence type="ECO:0000256" key="2">
    <source>
        <dbReference type="PIRSR" id="PIRSR000105-1"/>
    </source>
</evidence>
<dbReference type="RefSeq" id="WP_126698192.1">
    <property type="nucleotide sequence ID" value="NZ_RWKW01000012.1"/>
</dbReference>
<evidence type="ECO:0000313" key="7">
    <source>
        <dbReference type="Proteomes" id="UP000278398"/>
    </source>
</evidence>
<comment type="caution">
    <text evidence="6">The sequence shown here is derived from an EMBL/GenBank/DDBJ whole genome shotgun (WGS) entry which is preliminary data.</text>
</comment>
<evidence type="ECO:0000256" key="1">
    <source>
        <dbReference type="ARBA" id="ARBA00023002"/>
    </source>
</evidence>
<dbReference type="OrthoDB" id="9803287at2"/>
<feature type="domain" description="3-hydroxyacyl-CoA dehydrogenase NAD binding" evidence="5">
    <location>
        <begin position="8"/>
        <end position="184"/>
    </location>
</feature>
<dbReference type="PIRSF" id="PIRSF000105">
    <property type="entry name" value="HCDH"/>
    <property type="match status" value="1"/>
</dbReference>
<dbReference type="InterPro" id="IPR006108">
    <property type="entry name" value="3HC_DH_C"/>
</dbReference>
<dbReference type="SUPFAM" id="SSF51735">
    <property type="entry name" value="NAD(P)-binding Rossmann-fold domains"/>
    <property type="match status" value="1"/>
</dbReference>
<sequence length="288" mass="30516">MTTEPIGVAVVGAGTMGAGIAYVFAMAGFDVHLVEPDAARSRSAVQVMAKAGADAVRRGKADEDLVRRRLGAVTLTASVDDLPAGLGLAIESVPERLEIKRAVLSQIDRRSPGLIATNTSSLSIDDLSASVSDPGRFVGMHFFNPVWSLMLVEIVRGDATTDAAIEASKGFATAIGKKTAVVADHPGFATSRLDLVLALEAIRMVEAGVSTPEDIDRAVTTAYRHPMGPLRLSDVVGLDVRLDIARHLEKALGPHFSPPRLLQEMVARGDLGRKSGRGFYDWSGSTDF</sequence>
<dbReference type="Gene3D" id="1.10.1040.10">
    <property type="entry name" value="N-(1-d-carboxylethyl)-l-norvaline Dehydrogenase, domain 2"/>
    <property type="match status" value="1"/>
</dbReference>